<keyword evidence="9 11" id="KW-0472">Membrane</keyword>
<dbReference type="GO" id="GO:0000139">
    <property type="term" value="C:Golgi membrane"/>
    <property type="evidence" value="ECO:0007669"/>
    <property type="project" value="UniProtKB-SubCell"/>
</dbReference>
<evidence type="ECO:0000256" key="8">
    <source>
        <dbReference type="ARBA" id="ARBA00023034"/>
    </source>
</evidence>
<feature type="transmembrane region" description="Helical" evidence="11">
    <location>
        <begin position="62"/>
        <end position="81"/>
    </location>
</feature>
<dbReference type="EC" id="2.4.1.-" evidence="11"/>
<dbReference type="GO" id="GO:0016758">
    <property type="term" value="F:hexosyltransferase activity"/>
    <property type="evidence" value="ECO:0007669"/>
    <property type="project" value="InterPro"/>
</dbReference>
<keyword evidence="3 11" id="KW-0328">Glycosyltransferase</keyword>
<dbReference type="Proteomes" id="UP000719412">
    <property type="component" value="Unassembled WGS sequence"/>
</dbReference>
<keyword evidence="7 11" id="KW-1133">Transmembrane helix</keyword>
<dbReference type="EMBL" id="JABDTM020021826">
    <property type="protein sequence ID" value="KAH0816250.1"/>
    <property type="molecule type" value="Genomic_DNA"/>
</dbReference>
<evidence type="ECO:0000256" key="10">
    <source>
        <dbReference type="ARBA" id="ARBA00023180"/>
    </source>
</evidence>
<reference evidence="13" key="1">
    <citation type="journal article" date="2020" name="J Insects Food Feed">
        <title>The yellow mealworm (Tenebrio molitor) genome: a resource for the emerging insects as food and feed industry.</title>
        <authorList>
            <person name="Eriksson T."/>
            <person name="Andere A."/>
            <person name="Kelstrup H."/>
            <person name="Emery V."/>
            <person name="Picard C."/>
        </authorList>
    </citation>
    <scope>NUCLEOTIDE SEQUENCE</scope>
    <source>
        <strain evidence="13">Stoneville</strain>
        <tissue evidence="13">Whole head</tissue>
    </source>
</reference>
<evidence type="ECO:0000313" key="13">
    <source>
        <dbReference type="EMBL" id="KAH0816250.1"/>
    </source>
</evidence>
<evidence type="ECO:0000256" key="4">
    <source>
        <dbReference type="ARBA" id="ARBA00022679"/>
    </source>
</evidence>
<evidence type="ECO:0000256" key="7">
    <source>
        <dbReference type="ARBA" id="ARBA00022989"/>
    </source>
</evidence>
<comment type="subcellular location">
    <subcellularLocation>
        <location evidence="1 11">Golgi apparatus membrane</location>
        <topology evidence="1 11">Single-pass type II membrane protein</topology>
    </subcellularLocation>
</comment>
<organism evidence="13 14">
    <name type="scientific">Tenebrio molitor</name>
    <name type="common">Yellow mealworm beetle</name>
    <dbReference type="NCBI Taxonomy" id="7067"/>
    <lineage>
        <taxon>Eukaryota</taxon>
        <taxon>Metazoa</taxon>
        <taxon>Ecdysozoa</taxon>
        <taxon>Arthropoda</taxon>
        <taxon>Hexapoda</taxon>
        <taxon>Insecta</taxon>
        <taxon>Pterygota</taxon>
        <taxon>Neoptera</taxon>
        <taxon>Endopterygota</taxon>
        <taxon>Coleoptera</taxon>
        <taxon>Polyphaga</taxon>
        <taxon>Cucujiformia</taxon>
        <taxon>Tenebrionidae</taxon>
        <taxon>Tenebrio</taxon>
    </lineage>
</organism>
<sequence length="429" mass="47668">MLDSIPEYICCYGKGLQSDIQKYPISGRGPGILGVFLEKHVLSLLPARPNGMGVPWLAQVRLLHMAVLVLATATCLLYVAYITSPQLTTTASPLRTLVSSEIRAFQGNTTQAEVAKNITAAPLNSGSSEAPPPQPVRPSVSNVTITNNTQPDLTRGVPAEIIYEAGHVDVSSQVCPELGRDIKLLIAITSAPSHESARMAIRETWGHFASRKDIAIAFMLGSISNETVNANIEKEQYLYGDIIRGKFRDTYDNLTLKTISMLEWVDNYCPKAAFVLKTDDDMFINVSRLLAFIAKHSPEQRAIYGRLAKKWKPIRNKKSKYYISCNQYKPAVFPDFTTGPAYLLPARLSKELYVAALNHTYFKLEDVFVTGIVANSLKIKRVHAPEFLNKRVSLTPCSVQRGISIHMVKGVEQYDLWKKLHDVAAKCKK</sequence>
<evidence type="ECO:0000256" key="6">
    <source>
        <dbReference type="ARBA" id="ARBA00022968"/>
    </source>
</evidence>
<dbReference type="AlphaFoldDB" id="A0A8J6HCF5"/>
<evidence type="ECO:0000256" key="11">
    <source>
        <dbReference type="RuleBase" id="RU363063"/>
    </source>
</evidence>
<comment type="caution">
    <text evidence="13">The sequence shown here is derived from an EMBL/GenBank/DDBJ whole genome shotgun (WGS) entry which is preliminary data.</text>
</comment>
<keyword evidence="8 11" id="KW-0333">Golgi apparatus</keyword>
<evidence type="ECO:0000256" key="12">
    <source>
        <dbReference type="SAM" id="MobiDB-lite"/>
    </source>
</evidence>
<comment type="similarity">
    <text evidence="2 11">Belongs to the glycosyltransferase 31 family.</text>
</comment>
<evidence type="ECO:0000256" key="1">
    <source>
        <dbReference type="ARBA" id="ARBA00004323"/>
    </source>
</evidence>
<evidence type="ECO:0000256" key="5">
    <source>
        <dbReference type="ARBA" id="ARBA00022692"/>
    </source>
</evidence>
<proteinExistence type="inferred from homology"/>
<name>A0A8J6HCF5_TENMO</name>
<keyword evidence="10" id="KW-0325">Glycoprotein</keyword>
<dbReference type="FunFam" id="3.90.550.50:FF:000001">
    <property type="entry name" value="Hexosyltransferase"/>
    <property type="match status" value="1"/>
</dbReference>
<feature type="region of interest" description="Disordered" evidence="12">
    <location>
        <begin position="122"/>
        <end position="142"/>
    </location>
</feature>
<evidence type="ECO:0000256" key="9">
    <source>
        <dbReference type="ARBA" id="ARBA00023136"/>
    </source>
</evidence>
<gene>
    <name evidence="13" type="ORF">GEV33_006543</name>
</gene>
<accession>A0A8J6HCF5</accession>
<keyword evidence="4" id="KW-0808">Transferase</keyword>
<dbReference type="Pfam" id="PF01762">
    <property type="entry name" value="Galactosyl_T"/>
    <property type="match status" value="1"/>
</dbReference>
<dbReference type="PANTHER" id="PTHR11214:SF379">
    <property type="entry name" value="HEXOSYLTRANSFERASE-RELATED"/>
    <property type="match status" value="1"/>
</dbReference>
<dbReference type="Gene3D" id="3.90.550.50">
    <property type="match status" value="1"/>
</dbReference>
<dbReference type="GO" id="GO:0006493">
    <property type="term" value="P:protein O-linked glycosylation"/>
    <property type="evidence" value="ECO:0007669"/>
    <property type="project" value="TreeGrafter"/>
</dbReference>
<reference evidence="13" key="2">
    <citation type="submission" date="2021-08" db="EMBL/GenBank/DDBJ databases">
        <authorList>
            <person name="Eriksson T."/>
        </authorList>
    </citation>
    <scope>NUCLEOTIDE SEQUENCE</scope>
    <source>
        <strain evidence="13">Stoneville</strain>
        <tissue evidence="13">Whole head</tissue>
    </source>
</reference>
<evidence type="ECO:0000256" key="3">
    <source>
        <dbReference type="ARBA" id="ARBA00022676"/>
    </source>
</evidence>
<dbReference type="PANTHER" id="PTHR11214">
    <property type="entry name" value="BETA-1,3-N-ACETYLGLUCOSAMINYLTRANSFERASE"/>
    <property type="match status" value="1"/>
</dbReference>
<dbReference type="InterPro" id="IPR002659">
    <property type="entry name" value="Glyco_trans_31"/>
</dbReference>
<keyword evidence="6 11" id="KW-0735">Signal-anchor</keyword>
<evidence type="ECO:0000313" key="14">
    <source>
        <dbReference type="Proteomes" id="UP000719412"/>
    </source>
</evidence>
<evidence type="ECO:0000256" key="2">
    <source>
        <dbReference type="ARBA" id="ARBA00008661"/>
    </source>
</evidence>
<keyword evidence="5 11" id="KW-0812">Transmembrane</keyword>
<protein>
    <recommendedName>
        <fullName evidence="11">Hexosyltransferase</fullName>
        <ecNumber evidence="11">2.4.1.-</ecNumber>
    </recommendedName>
</protein>
<keyword evidence="14" id="KW-1185">Reference proteome</keyword>